<proteinExistence type="inferred from homology"/>
<comment type="pathway">
    <text evidence="1">Bacterial outer membrane biogenesis; LPS O-antigen biosynthesis.</text>
</comment>
<gene>
    <name evidence="4" type="ORF">AVDCRST_MAG51-2206</name>
</gene>
<dbReference type="Gene3D" id="3.40.50.720">
    <property type="entry name" value="NAD(P)-binding Rossmann-like Domain"/>
    <property type="match status" value="1"/>
</dbReference>
<dbReference type="InterPro" id="IPR001509">
    <property type="entry name" value="Epimerase_deHydtase"/>
</dbReference>
<dbReference type="PANTHER" id="PTHR43000">
    <property type="entry name" value="DTDP-D-GLUCOSE 4,6-DEHYDRATASE-RELATED"/>
    <property type="match status" value="1"/>
</dbReference>
<dbReference type="AlphaFoldDB" id="A0A6J4PRC4"/>
<dbReference type="InterPro" id="IPR036291">
    <property type="entry name" value="NAD(P)-bd_dom_sf"/>
</dbReference>
<dbReference type="SMART" id="SM00822">
    <property type="entry name" value="PKS_KR"/>
    <property type="match status" value="1"/>
</dbReference>
<dbReference type="Pfam" id="PF01370">
    <property type="entry name" value="Epimerase"/>
    <property type="match status" value="1"/>
</dbReference>
<feature type="domain" description="Ketoreductase" evidence="3">
    <location>
        <begin position="4"/>
        <end position="166"/>
    </location>
</feature>
<evidence type="ECO:0000256" key="1">
    <source>
        <dbReference type="ARBA" id="ARBA00005125"/>
    </source>
</evidence>
<accession>A0A6J4PRC4</accession>
<dbReference type="InterPro" id="IPR057326">
    <property type="entry name" value="KR_dom"/>
</dbReference>
<sequence length="354" mass="39005">MKDSLTLITGGAGFIGSNLAHRLLVTGRRVRILDNLSRPGVEQNLQWLKEQHGARLQVIVADVRDEAAVAQAVAGTTSVFHFAAQVAVTTSLEQPREDFLVNALGTFNVLEAVRARPVPPFFLMTSTNKVYGDLADLALQASGQHYQPLDLAIQARGVSESRPLDFHSPYGCSKGAADQYVLDYARSYGLATVVFRMSCIYGPRQFGTEDQGWVAHFILRALQEEPITLYGDGKQVRDILFVEDLVQAFLLAEQNAGAVAGRAFNIGGGPANTISLLDLLDRIEVLHGQRPVTRFDAWRTGDQRYYVSDTRAFEQTTGWKPRVNSRDGIGRLYAWLSAHRRPGWAAKRQAAAAH</sequence>
<reference evidence="4" key="1">
    <citation type="submission" date="2020-02" db="EMBL/GenBank/DDBJ databases">
        <authorList>
            <person name="Meier V. D."/>
        </authorList>
    </citation>
    <scope>NUCLEOTIDE SEQUENCE</scope>
    <source>
        <strain evidence="4">AVDCRST_MAG51</strain>
    </source>
</reference>
<protein>
    <submittedName>
        <fullName evidence="4">Nucleoside-diphosphate-sugar epimerases</fullName>
    </submittedName>
</protein>
<evidence type="ECO:0000313" key="4">
    <source>
        <dbReference type="EMBL" id="CAA9423803.1"/>
    </source>
</evidence>
<organism evidence="4">
    <name type="scientific">uncultured Ramlibacter sp</name>
    <dbReference type="NCBI Taxonomy" id="260755"/>
    <lineage>
        <taxon>Bacteria</taxon>
        <taxon>Pseudomonadati</taxon>
        <taxon>Pseudomonadota</taxon>
        <taxon>Betaproteobacteria</taxon>
        <taxon>Burkholderiales</taxon>
        <taxon>Comamonadaceae</taxon>
        <taxon>Ramlibacter</taxon>
        <taxon>environmental samples</taxon>
    </lineage>
</organism>
<evidence type="ECO:0000259" key="3">
    <source>
        <dbReference type="SMART" id="SM00822"/>
    </source>
</evidence>
<evidence type="ECO:0000256" key="2">
    <source>
        <dbReference type="ARBA" id="ARBA00007637"/>
    </source>
</evidence>
<dbReference type="EMBL" id="CADCUX010000466">
    <property type="protein sequence ID" value="CAA9423803.1"/>
    <property type="molecule type" value="Genomic_DNA"/>
</dbReference>
<name>A0A6J4PRC4_9BURK</name>
<dbReference type="SUPFAM" id="SSF51735">
    <property type="entry name" value="NAD(P)-binding Rossmann-fold domains"/>
    <property type="match status" value="1"/>
</dbReference>
<comment type="similarity">
    <text evidence="2">Belongs to the NAD(P)-dependent epimerase/dehydratase family.</text>
</comment>